<dbReference type="GO" id="GO:0005737">
    <property type="term" value="C:cytoplasm"/>
    <property type="evidence" value="ECO:0000318"/>
    <property type="project" value="GO_Central"/>
</dbReference>
<feature type="domain" description="Cyclin-like" evidence="6">
    <location>
        <begin position="298"/>
        <end position="384"/>
    </location>
</feature>
<keyword evidence="1" id="KW-0132">Cell division</keyword>
<dbReference type="AlphaFoldDB" id="A0A1Y1HW95"/>
<dbReference type="OrthoDB" id="2013528at2759"/>
<dbReference type="InterPro" id="IPR036915">
    <property type="entry name" value="Cyclin-like_sf"/>
</dbReference>
<organism evidence="8 9">
    <name type="scientific">Klebsormidium nitens</name>
    <name type="common">Green alga</name>
    <name type="synonym">Ulothrix nitens</name>
    <dbReference type="NCBI Taxonomy" id="105231"/>
    <lineage>
        <taxon>Eukaryota</taxon>
        <taxon>Viridiplantae</taxon>
        <taxon>Streptophyta</taxon>
        <taxon>Klebsormidiophyceae</taxon>
        <taxon>Klebsormidiales</taxon>
        <taxon>Klebsormidiaceae</taxon>
        <taxon>Klebsormidium</taxon>
    </lineage>
</organism>
<dbReference type="FunFam" id="1.10.472.10:FF:000001">
    <property type="entry name" value="G2/mitotic-specific cyclin"/>
    <property type="match status" value="1"/>
</dbReference>
<evidence type="ECO:0000259" key="7">
    <source>
        <dbReference type="SMART" id="SM01332"/>
    </source>
</evidence>
<dbReference type="GO" id="GO:0005634">
    <property type="term" value="C:nucleus"/>
    <property type="evidence" value="ECO:0000318"/>
    <property type="project" value="GO_Central"/>
</dbReference>
<dbReference type="InterPro" id="IPR006671">
    <property type="entry name" value="Cyclin_N"/>
</dbReference>
<feature type="region of interest" description="Disordered" evidence="5">
    <location>
        <begin position="211"/>
        <end position="243"/>
    </location>
</feature>
<evidence type="ECO:0000313" key="8">
    <source>
        <dbReference type="EMBL" id="GAQ82905.1"/>
    </source>
</evidence>
<sequence>MNVTSARMVCRKSVEKVAKGGPFGGSKGPSIVSNESDISGVTVAETDNGQYLQSHGVMTRGQKRKAETSLSEEPSCQRNRPATIPTPSSCQWSSQNEPGSTKVFLKRERVTTDFYPRYGVQTDIAESTCSSAVIGESVSGPASVPSQRSSHLSRQNQKPPAQGSLEVEPVAGSSGVVHLESSEAPRSELCEDEDDLQFLRSEEEDVDCLLADESQSEDGSPDRRGSDATYYDAPEQFRDQEASTSRNQEWYFFEQCGDYEESIFLNLKEREQRHPPLGHYLEHRGTDITADHRAIMINWLVEFVAEFNLQMETLFLSVAIMDKFLSEGRLLKKSSLQLLGIASLFLAVKLEETQPPCMVNDFCEVTNLAFNKEQIIEMEGTILNSLKFTLFIPTAYNFIWRHLKFVERPTQEKDNFAEYLIGLALLDYDMLEYPASLVAASAVSLACYSIDTKPKHQSKKQILEALWPAAIASESGYSRTDLTPCLKTLHELHKGVYYGRRLEKLTALAEKYQNQFKDGVALTKPVDLPTWL</sequence>
<dbReference type="InterPro" id="IPR048258">
    <property type="entry name" value="Cyclins_cyclin-box"/>
</dbReference>
<dbReference type="PROSITE" id="PS00292">
    <property type="entry name" value="CYCLINS"/>
    <property type="match status" value="1"/>
</dbReference>
<evidence type="ECO:0000256" key="1">
    <source>
        <dbReference type="ARBA" id="ARBA00022618"/>
    </source>
</evidence>
<feature type="domain" description="Cyclin-like" evidence="6">
    <location>
        <begin position="397"/>
        <end position="491"/>
    </location>
</feature>
<dbReference type="EMBL" id="DF237077">
    <property type="protein sequence ID" value="GAQ82905.1"/>
    <property type="molecule type" value="Genomic_DNA"/>
</dbReference>
<evidence type="ECO:0000259" key="6">
    <source>
        <dbReference type="SMART" id="SM00385"/>
    </source>
</evidence>
<accession>A0A1Y1HW95</accession>
<dbReference type="SUPFAM" id="SSF47954">
    <property type="entry name" value="Cyclin-like"/>
    <property type="match status" value="2"/>
</dbReference>
<feature type="compositionally biased region" description="Polar residues" evidence="5">
    <location>
        <begin position="68"/>
        <end position="99"/>
    </location>
</feature>
<keyword evidence="3" id="KW-0131">Cell cycle</keyword>
<dbReference type="InterPro" id="IPR039361">
    <property type="entry name" value="Cyclin"/>
</dbReference>
<reference evidence="8 9" key="1">
    <citation type="journal article" date="2014" name="Nat. Commun.">
        <title>Klebsormidium flaccidum genome reveals primary factors for plant terrestrial adaptation.</title>
        <authorList>
            <person name="Hori K."/>
            <person name="Maruyama F."/>
            <person name="Fujisawa T."/>
            <person name="Togashi T."/>
            <person name="Yamamoto N."/>
            <person name="Seo M."/>
            <person name="Sato S."/>
            <person name="Yamada T."/>
            <person name="Mori H."/>
            <person name="Tajima N."/>
            <person name="Moriyama T."/>
            <person name="Ikeuchi M."/>
            <person name="Watanabe M."/>
            <person name="Wada H."/>
            <person name="Kobayashi K."/>
            <person name="Saito M."/>
            <person name="Masuda T."/>
            <person name="Sasaki-Sekimoto Y."/>
            <person name="Mashiguchi K."/>
            <person name="Awai K."/>
            <person name="Shimojima M."/>
            <person name="Masuda S."/>
            <person name="Iwai M."/>
            <person name="Nobusawa T."/>
            <person name="Narise T."/>
            <person name="Kondo S."/>
            <person name="Saito H."/>
            <person name="Sato R."/>
            <person name="Murakawa M."/>
            <person name="Ihara Y."/>
            <person name="Oshima-Yamada Y."/>
            <person name="Ohtaka K."/>
            <person name="Satoh M."/>
            <person name="Sonobe K."/>
            <person name="Ishii M."/>
            <person name="Ohtani R."/>
            <person name="Kanamori-Sato M."/>
            <person name="Honoki R."/>
            <person name="Miyazaki D."/>
            <person name="Mochizuki H."/>
            <person name="Umetsu J."/>
            <person name="Higashi K."/>
            <person name="Shibata D."/>
            <person name="Kamiya Y."/>
            <person name="Sato N."/>
            <person name="Nakamura Y."/>
            <person name="Tabata S."/>
            <person name="Ida S."/>
            <person name="Kurokawa K."/>
            <person name="Ohta H."/>
        </authorList>
    </citation>
    <scope>NUCLEOTIDE SEQUENCE [LARGE SCALE GENOMIC DNA]</scope>
    <source>
        <strain evidence="8 9">NIES-2285</strain>
    </source>
</reference>
<dbReference type="STRING" id="105231.A0A1Y1HW95"/>
<proteinExistence type="inferred from homology"/>
<dbReference type="PANTHER" id="PTHR10177">
    <property type="entry name" value="CYCLINS"/>
    <property type="match status" value="1"/>
</dbReference>
<dbReference type="SMART" id="SM01332">
    <property type="entry name" value="Cyclin_C"/>
    <property type="match status" value="1"/>
</dbReference>
<dbReference type="GO" id="GO:0051301">
    <property type="term" value="P:cell division"/>
    <property type="evidence" value="ECO:0007669"/>
    <property type="project" value="UniProtKB-KW"/>
</dbReference>
<evidence type="ECO:0000256" key="3">
    <source>
        <dbReference type="ARBA" id="ARBA00023306"/>
    </source>
</evidence>
<feature type="compositionally biased region" description="Polar residues" evidence="5">
    <location>
        <begin position="144"/>
        <end position="159"/>
    </location>
</feature>
<dbReference type="OMA" id="MCDSMKS"/>
<feature type="compositionally biased region" description="Basic and acidic residues" evidence="5">
    <location>
        <begin position="180"/>
        <end position="189"/>
    </location>
</feature>
<dbReference type="InterPro" id="IPR013763">
    <property type="entry name" value="Cyclin-like_dom"/>
</dbReference>
<name>A0A1Y1HW95_KLENI</name>
<evidence type="ECO:0000256" key="2">
    <source>
        <dbReference type="ARBA" id="ARBA00023127"/>
    </source>
</evidence>
<evidence type="ECO:0000313" key="9">
    <source>
        <dbReference type="Proteomes" id="UP000054558"/>
    </source>
</evidence>
<dbReference type="Gene3D" id="1.10.472.10">
    <property type="entry name" value="Cyclin-like"/>
    <property type="match status" value="2"/>
</dbReference>
<dbReference type="GO" id="GO:0000082">
    <property type="term" value="P:G1/S transition of mitotic cell cycle"/>
    <property type="evidence" value="ECO:0000318"/>
    <property type="project" value="GO_Central"/>
</dbReference>
<keyword evidence="2 4" id="KW-0195">Cyclin</keyword>
<keyword evidence="9" id="KW-1185">Reference proteome</keyword>
<dbReference type="Proteomes" id="UP000054558">
    <property type="component" value="Unassembled WGS sequence"/>
</dbReference>
<feature type="region of interest" description="Disordered" evidence="5">
    <location>
        <begin position="55"/>
        <end position="100"/>
    </location>
</feature>
<evidence type="ECO:0000256" key="5">
    <source>
        <dbReference type="SAM" id="MobiDB-lite"/>
    </source>
</evidence>
<feature type="domain" description="Cyclin C-terminal" evidence="7">
    <location>
        <begin position="393"/>
        <end position="526"/>
    </location>
</feature>
<dbReference type="Pfam" id="PF00134">
    <property type="entry name" value="Cyclin_N"/>
    <property type="match status" value="1"/>
</dbReference>
<dbReference type="InterPro" id="IPR004367">
    <property type="entry name" value="Cyclin_C-dom"/>
</dbReference>
<dbReference type="Pfam" id="PF02984">
    <property type="entry name" value="Cyclin_C"/>
    <property type="match status" value="1"/>
</dbReference>
<comment type="similarity">
    <text evidence="4">Belongs to the cyclin family.</text>
</comment>
<dbReference type="SMART" id="SM00385">
    <property type="entry name" value="CYCLIN"/>
    <property type="match status" value="2"/>
</dbReference>
<feature type="region of interest" description="Disordered" evidence="5">
    <location>
        <begin position="136"/>
        <end position="191"/>
    </location>
</feature>
<evidence type="ECO:0000256" key="4">
    <source>
        <dbReference type="RuleBase" id="RU000383"/>
    </source>
</evidence>
<dbReference type="GO" id="GO:0016538">
    <property type="term" value="F:cyclin-dependent protein serine/threonine kinase regulator activity"/>
    <property type="evidence" value="ECO:0000318"/>
    <property type="project" value="GO_Central"/>
</dbReference>
<dbReference type="GO" id="GO:0000307">
    <property type="term" value="C:cyclin-dependent protein kinase holoenzyme complex"/>
    <property type="evidence" value="ECO:0000318"/>
    <property type="project" value="GO_Central"/>
</dbReference>
<gene>
    <name evidence="8" type="ORF">KFL_001280250</name>
</gene>
<protein>
    <submittedName>
        <fullName evidence="8">Cyclin A</fullName>
    </submittedName>
</protein>